<evidence type="ECO:0000256" key="1">
    <source>
        <dbReference type="ARBA" id="ARBA00000374"/>
    </source>
</evidence>
<evidence type="ECO:0000256" key="12">
    <source>
        <dbReference type="ARBA" id="ARBA00023098"/>
    </source>
</evidence>
<dbReference type="FunFam" id="3.90.79.10:FF:000012">
    <property type="entry name" value="Isopentenyl-diphosphate Delta-isomerase 1"/>
    <property type="match status" value="1"/>
</dbReference>
<reference evidence="16 17" key="1">
    <citation type="journal article" date="2018" name="Nat. Ecol. Evol.">
        <title>Shark genomes provide insights into elasmobranch evolution and the origin of vertebrates.</title>
        <authorList>
            <person name="Hara Y"/>
            <person name="Yamaguchi K"/>
            <person name="Onimaru K"/>
            <person name="Kadota M"/>
            <person name="Koyanagi M"/>
            <person name="Keeley SD"/>
            <person name="Tatsumi K"/>
            <person name="Tanaka K"/>
            <person name="Motone F"/>
            <person name="Kageyama Y"/>
            <person name="Nozu R"/>
            <person name="Adachi N"/>
            <person name="Nishimura O"/>
            <person name="Nakagawa R"/>
            <person name="Tanegashima C"/>
            <person name="Kiyatake I"/>
            <person name="Matsumoto R"/>
            <person name="Murakumo K"/>
            <person name="Nishida K"/>
            <person name="Terakita A"/>
            <person name="Kuratani S"/>
            <person name="Sato K"/>
            <person name="Hyodo S Kuraku.S."/>
        </authorList>
    </citation>
    <scope>NUCLEOTIDE SEQUENCE [LARGE SCALE GENOMIC DNA]</scope>
</reference>
<dbReference type="Pfam" id="PF00293">
    <property type="entry name" value="NUDIX"/>
    <property type="match status" value="1"/>
</dbReference>
<comment type="caution">
    <text evidence="16">The sequence shown here is derived from an EMBL/GenBank/DDBJ whole genome shotgun (WGS) entry which is preliminary data.</text>
</comment>
<evidence type="ECO:0000256" key="10">
    <source>
        <dbReference type="ARBA" id="ARBA00022842"/>
    </source>
</evidence>
<dbReference type="EC" id="5.3.3.2" evidence="6"/>
<comment type="catalytic activity">
    <reaction evidence="1">
        <text>isopentenyl diphosphate = dimethylallyl diphosphate</text>
        <dbReference type="Rhea" id="RHEA:23284"/>
        <dbReference type="ChEBI" id="CHEBI:57623"/>
        <dbReference type="ChEBI" id="CHEBI:128769"/>
        <dbReference type="EC" id="5.3.3.2"/>
    </reaction>
</comment>
<dbReference type="PANTHER" id="PTHR10885:SF0">
    <property type="entry name" value="ISOPENTENYL-DIPHOSPHATE DELTA-ISOMERASE"/>
    <property type="match status" value="1"/>
</dbReference>
<dbReference type="InterPro" id="IPR011876">
    <property type="entry name" value="IsopentenylPP_isomerase_typ1"/>
</dbReference>
<keyword evidence="9" id="KW-1207">Sterol metabolism</keyword>
<evidence type="ECO:0000313" key="16">
    <source>
        <dbReference type="EMBL" id="GCB60739.1"/>
    </source>
</evidence>
<dbReference type="NCBIfam" id="TIGR02150">
    <property type="entry name" value="IPP_isom_1"/>
    <property type="match status" value="1"/>
</dbReference>
<accession>A0A401NIP0</accession>
<keyword evidence="9" id="KW-0153">Cholesterol metabolism</keyword>
<keyword evidence="14" id="KW-0413">Isomerase</keyword>
<dbReference type="OrthoDB" id="510307at2759"/>
<comment type="cofactor">
    <cofactor evidence="2">
        <name>Mg(2+)</name>
        <dbReference type="ChEBI" id="CHEBI:18420"/>
    </cofactor>
</comment>
<dbReference type="STRING" id="75743.A0A401NIP0"/>
<dbReference type="PROSITE" id="PS51462">
    <property type="entry name" value="NUDIX"/>
    <property type="match status" value="1"/>
</dbReference>
<evidence type="ECO:0000256" key="8">
    <source>
        <dbReference type="ARBA" id="ARBA00022723"/>
    </source>
</evidence>
<dbReference type="GO" id="GO:0046872">
    <property type="term" value="F:metal ion binding"/>
    <property type="evidence" value="ECO:0007669"/>
    <property type="project" value="UniProtKB-KW"/>
</dbReference>
<evidence type="ECO:0000256" key="5">
    <source>
        <dbReference type="ARBA" id="ARBA00007579"/>
    </source>
</evidence>
<evidence type="ECO:0000256" key="3">
    <source>
        <dbReference type="ARBA" id="ARBA00003951"/>
    </source>
</evidence>
<evidence type="ECO:0000313" key="17">
    <source>
        <dbReference type="Proteomes" id="UP000288216"/>
    </source>
</evidence>
<dbReference type="InterPro" id="IPR015797">
    <property type="entry name" value="NUDIX_hydrolase-like_dom_sf"/>
</dbReference>
<keyword evidence="13" id="KW-0414">Isoprene biosynthesis</keyword>
<evidence type="ECO:0000256" key="14">
    <source>
        <dbReference type="ARBA" id="ARBA00023235"/>
    </source>
</evidence>
<evidence type="ECO:0000256" key="9">
    <source>
        <dbReference type="ARBA" id="ARBA00022778"/>
    </source>
</evidence>
<keyword evidence="10" id="KW-0460">Magnesium</keyword>
<dbReference type="OMA" id="AEWGEHE"/>
<keyword evidence="9" id="KW-0753">Steroid metabolism</keyword>
<dbReference type="CDD" id="cd02885">
    <property type="entry name" value="NUDIX_IPP_Isomerase"/>
    <property type="match status" value="1"/>
</dbReference>
<dbReference type="SUPFAM" id="SSF55811">
    <property type="entry name" value="Nudix"/>
    <property type="match status" value="1"/>
</dbReference>
<gene>
    <name evidence="16" type="ORF">scyTo_0003991</name>
</gene>
<keyword evidence="8" id="KW-0479">Metal-binding</keyword>
<dbReference type="InterPro" id="IPR000086">
    <property type="entry name" value="NUDIX_hydrolase_dom"/>
</dbReference>
<proteinExistence type="inferred from homology"/>
<keyword evidence="11" id="KW-0752">Steroid biosynthesis</keyword>
<evidence type="ECO:0000256" key="11">
    <source>
        <dbReference type="ARBA" id="ARBA00022955"/>
    </source>
</evidence>
<dbReference type="Gene3D" id="3.90.79.10">
    <property type="entry name" value="Nucleoside Triphosphate Pyrophosphohydrolase"/>
    <property type="match status" value="1"/>
</dbReference>
<evidence type="ECO:0000256" key="4">
    <source>
        <dbReference type="ARBA" id="ARBA00004826"/>
    </source>
</evidence>
<dbReference type="GO" id="GO:0005737">
    <property type="term" value="C:cytoplasm"/>
    <property type="evidence" value="ECO:0007669"/>
    <property type="project" value="TreeGrafter"/>
</dbReference>
<dbReference type="GO" id="GO:0009240">
    <property type="term" value="P:isopentenyl diphosphate biosynthetic process"/>
    <property type="evidence" value="ECO:0007669"/>
    <property type="project" value="TreeGrafter"/>
</dbReference>
<feature type="domain" description="Nudix hydrolase" evidence="15">
    <location>
        <begin position="110"/>
        <end position="260"/>
    </location>
</feature>
<organism evidence="16 17">
    <name type="scientific">Scyliorhinus torazame</name>
    <name type="common">Cloudy catshark</name>
    <name type="synonym">Catulus torazame</name>
    <dbReference type="NCBI Taxonomy" id="75743"/>
    <lineage>
        <taxon>Eukaryota</taxon>
        <taxon>Metazoa</taxon>
        <taxon>Chordata</taxon>
        <taxon>Craniata</taxon>
        <taxon>Vertebrata</taxon>
        <taxon>Chondrichthyes</taxon>
        <taxon>Elasmobranchii</taxon>
        <taxon>Galeomorphii</taxon>
        <taxon>Galeoidea</taxon>
        <taxon>Carcharhiniformes</taxon>
        <taxon>Scyliorhinidae</taxon>
        <taxon>Scyliorhinus</taxon>
    </lineage>
</organism>
<comment type="function">
    <text evidence="3">Catalyzes the 1,3-allylic rearrangement of the homoallylic substrate isopentenyl (IPP) to its highly electrophilic allylic isomer, dimethylallyl diphosphate (DMAPP).</text>
</comment>
<keyword evidence="9" id="KW-0756">Sterol biosynthesis</keyword>
<evidence type="ECO:0000256" key="6">
    <source>
        <dbReference type="ARBA" id="ARBA00012057"/>
    </source>
</evidence>
<dbReference type="GO" id="GO:0006695">
    <property type="term" value="P:cholesterol biosynthetic process"/>
    <property type="evidence" value="ECO:0007669"/>
    <property type="project" value="UniProtKB-KW"/>
</dbReference>
<dbReference type="AlphaFoldDB" id="A0A401NIP0"/>
<evidence type="ECO:0000256" key="13">
    <source>
        <dbReference type="ARBA" id="ARBA00023229"/>
    </source>
</evidence>
<evidence type="ECO:0000259" key="15">
    <source>
        <dbReference type="PROSITE" id="PS51462"/>
    </source>
</evidence>
<dbReference type="UniPathway" id="UPA00059">
    <property type="reaction ID" value="UER00104"/>
</dbReference>
<dbReference type="GO" id="GO:0050992">
    <property type="term" value="P:dimethylallyl diphosphate biosynthetic process"/>
    <property type="evidence" value="ECO:0007669"/>
    <property type="project" value="UniProtKB-UniPathway"/>
</dbReference>
<evidence type="ECO:0000256" key="2">
    <source>
        <dbReference type="ARBA" id="ARBA00001946"/>
    </source>
</evidence>
<dbReference type="GO" id="GO:0004452">
    <property type="term" value="F:isopentenyl-diphosphate delta-isomerase activity"/>
    <property type="evidence" value="ECO:0007669"/>
    <property type="project" value="UniProtKB-EC"/>
</dbReference>
<dbReference type="PANTHER" id="PTHR10885">
    <property type="entry name" value="ISOPENTENYL-DIPHOSPHATE DELTA-ISOMERASE"/>
    <property type="match status" value="1"/>
</dbReference>
<comment type="pathway">
    <text evidence="4">Isoprenoid biosynthesis; dimethylallyl diphosphate biosynthesis; dimethylallyl diphosphate from isopentenyl diphosphate: step 1/1.</text>
</comment>
<sequence length="288" mass="33179">MLRAALAHARRGASLWLERPLGLGLLVRACESGSVRAVPSRHCGFIYPPVIRCIGSRNTATMPDVNLDNLDEKQVRLLAEMCILIDENDKRIGADSKKNCHLNQNINKGLLHRAFSVFIFNSEGKLLLQQRSDAKITFPGCFTNTCCSHPLNTETEIEEKDAIGVRQAAQRRLKEEFGIPVQQVPLEEMNYLTRIHYKAQSDGIWGEHEIDYIIFIQKDVSLKPDPNEIQSYCYVTKDELKNLLEKAENNKVKITPWFKLIAEKFLFTWWDSLHNLKHFINHEKIHRM</sequence>
<dbReference type="EMBL" id="BFAA01001139">
    <property type="protein sequence ID" value="GCB60739.1"/>
    <property type="molecule type" value="Genomic_DNA"/>
</dbReference>
<keyword evidence="17" id="KW-1185">Reference proteome</keyword>
<keyword evidence="9" id="KW-0152">Cholesterol biosynthesis</keyword>
<comment type="similarity">
    <text evidence="5">Belongs to the IPP isomerase type 1 family.</text>
</comment>
<protein>
    <recommendedName>
        <fullName evidence="6">isopentenyl-diphosphate Delta-isomerase</fullName>
        <ecNumber evidence="6">5.3.3.2</ecNumber>
    </recommendedName>
</protein>
<evidence type="ECO:0000256" key="7">
    <source>
        <dbReference type="ARBA" id="ARBA00022516"/>
    </source>
</evidence>
<keyword evidence="12" id="KW-0443">Lipid metabolism</keyword>
<dbReference type="Proteomes" id="UP000288216">
    <property type="component" value="Unassembled WGS sequence"/>
</dbReference>
<name>A0A401NIP0_SCYTO</name>
<keyword evidence="7" id="KW-0444">Lipid biosynthesis</keyword>